<dbReference type="AlphaFoldDB" id="A0A316ZEB2"/>
<sequence>MAAADVVAAPAASAEEEVDYEGLGEGYPLHINMIAGALAGISEHAVMFPVDVIRTRMQVLSATPAATYTGVAQALRQISSVEGAKTLWRGVASVILGAGPAHAVYFGTYEVVKEMTGGNRQGHQFASTAFAGASATIAADAFMNPFDVIKQRMQMHGSQHRSVVSCARSVYAREGLRAFYVSYPTTLAMTVPFTAVQFSVYEWAKKVINPEESYNPTSHAIAGGTAGAVAAAVTNPLDVAKTLLQTRGNSTDATIRNASGMLEAFKIIHSREGARGFLRGLSPRVLTFVPSNALCWLSYEGFRFFITQRQKGL</sequence>
<dbReference type="EMBL" id="KZ819288">
    <property type="protein sequence ID" value="PWN99364.1"/>
    <property type="molecule type" value="Genomic_DNA"/>
</dbReference>
<organism evidence="11 12">
    <name type="scientific">Tilletiopsis washingtonensis</name>
    <dbReference type="NCBI Taxonomy" id="58919"/>
    <lineage>
        <taxon>Eukaryota</taxon>
        <taxon>Fungi</taxon>
        <taxon>Dikarya</taxon>
        <taxon>Basidiomycota</taxon>
        <taxon>Ustilaginomycotina</taxon>
        <taxon>Exobasidiomycetes</taxon>
        <taxon>Entylomatales</taxon>
        <taxon>Entylomatales incertae sedis</taxon>
        <taxon>Tilletiopsis</taxon>
    </lineage>
</organism>
<dbReference type="InterPro" id="IPR002067">
    <property type="entry name" value="MCP"/>
</dbReference>
<evidence type="ECO:0000256" key="6">
    <source>
        <dbReference type="ARBA" id="ARBA00022989"/>
    </source>
</evidence>
<proteinExistence type="inferred from homology"/>
<dbReference type="Pfam" id="PF00153">
    <property type="entry name" value="Mito_carr"/>
    <property type="match status" value="3"/>
</dbReference>
<evidence type="ECO:0000256" key="2">
    <source>
        <dbReference type="ARBA" id="ARBA00006375"/>
    </source>
</evidence>
<dbReference type="InterPro" id="IPR023395">
    <property type="entry name" value="MCP_dom_sf"/>
</dbReference>
<evidence type="ECO:0000256" key="4">
    <source>
        <dbReference type="ARBA" id="ARBA00022692"/>
    </source>
</evidence>
<protein>
    <submittedName>
        <fullName evidence="11">Putative MRS4-protein of the mitochondrial carrier family</fullName>
    </submittedName>
</protein>
<dbReference type="OrthoDB" id="43906at2759"/>
<evidence type="ECO:0000256" key="3">
    <source>
        <dbReference type="ARBA" id="ARBA00022448"/>
    </source>
</evidence>
<dbReference type="RefSeq" id="XP_025599643.1">
    <property type="nucleotide sequence ID" value="XM_025740851.1"/>
</dbReference>
<keyword evidence="12" id="KW-1185">Reference proteome</keyword>
<dbReference type="InterPro" id="IPR018108">
    <property type="entry name" value="MCP_transmembrane"/>
</dbReference>
<accession>A0A316ZEB2</accession>
<dbReference type="GO" id="GO:0031966">
    <property type="term" value="C:mitochondrial membrane"/>
    <property type="evidence" value="ECO:0007669"/>
    <property type="project" value="UniProtKB-SubCell"/>
</dbReference>
<evidence type="ECO:0000256" key="8">
    <source>
        <dbReference type="ARBA" id="ARBA00023136"/>
    </source>
</evidence>
<name>A0A316ZEB2_9BASI</name>
<evidence type="ECO:0000256" key="10">
    <source>
        <dbReference type="RuleBase" id="RU000488"/>
    </source>
</evidence>
<keyword evidence="5" id="KW-0677">Repeat</keyword>
<dbReference type="GO" id="GO:0048250">
    <property type="term" value="P:iron import into the mitochondrion"/>
    <property type="evidence" value="ECO:0007669"/>
    <property type="project" value="TreeGrafter"/>
</dbReference>
<evidence type="ECO:0000256" key="5">
    <source>
        <dbReference type="ARBA" id="ARBA00022737"/>
    </source>
</evidence>
<feature type="repeat" description="Solcar" evidence="9">
    <location>
        <begin position="123"/>
        <end position="207"/>
    </location>
</feature>
<comment type="similarity">
    <text evidence="2 10">Belongs to the mitochondrial carrier (TC 2.A.29) family.</text>
</comment>
<reference evidence="11 12" key="1">
    <citation type="journal article" date="2018" name="Mol. Biol. Evol.">
        <title>Broad Genomic Sampling Reveals a Smut Pathogenic Ancestry of the Fungal Clade Ustilaginomycotina.</title>
        <authorList>
            <person name="Kijpornyongpan T."/>
            <person name="Mondo S.J."/>
            <person name="Barry K."/>
            <person name="Sandor L."/>
            <person name="Lee J."/>
            <person name="Lipzen A."/>
            <person name="Pangilinan J."/>
            <person name="LaButti K."/>
            <person name="Hainaut M."/>
            <person name="Henrissat B."/>
            <person name="Grigoriev I.V."/>
            <person name="Spatafora J.W."/>
            <person name="Aime M.C."/>
        </authorList>
    </citation>
    <scope>NUCLEOTIDE SEQUENCE [LARGE SCALE GENOMIC DNA]</scope>
    <source>
        <strain evidence="11 12">MCA 4186</strain>
    </source>
</reference>
<dbReference type="PROSITE" id="PS50920">
    <property type="entry name" value="SOLCAR"/>
    <property type="match status" value="3"/>
</dbReference>
<dbReference type="GeneID" id="37268395"/>
<keyword evidence="7" id="KW-0496">Mitochondrion</keyword>
<dbReference type="GO" id="GO:0015093">
    <property type="term" value="F:ferrous iron transmembrane transporter activity"/>
    <property type="evidence" value="ECO:0007669"/>
    <property type="project" value="TreeGrafter"/>
</dbReference>
<dbReference type="PRINTS" id="PR00926">
    <property type="entry name" value="MITOCARRIER"/>
</dbReference>
<keyword evidence="3 10" id="KW-0813">Transport</keyword>
<feature type="repeat" description="Solcar" evidence="9">
    <location>
        <begin position="27"/>
        <end position="115"/>
    </location>
</feature>
<feature type="repeat" description="Solcar" evidence="9">
    <location>
        <begin position="214"/>
        <end position="305"/>
    </location>
</feature>
<gene>
    <name evidence="11" type="ORF">FA09DRAFT_316646</name>
</gene>
<keyword evidence="6" id="KW-1133">Transmembrane helix</keyword>
<dbReference type="STRING" id="58919.A0A316ZEB2"/>
<comment type="subcellular location">
    <subcellularLocation>
        <location evidence="1">Mitochondrion membrane</location>
        <topology evidence="1">Multi-pass membrane protein</topology>
    </subcellularLocation>
</comment>
<evidence type="ECO:0000256" key="7">
    <source>
        <dbReference type="ARBA" id="ARBA00023128"/>
    </source>
</evidence>
<keyword evidence="4 9" id="KW-0812">Transmembrane</keyword>
<keyword evidence="8 9" id="KW-0472">Membrane</keyword>
<dbReference type="PANTHER" id="PTHR45758">
    <property type="entry name" value="MITOFERRIN-1-RELATED"/>
    <property type="match status" value="1"/>
</dbReference>
<evidence type="ECO:0000256" key="9">
    <source>
        <dbReference type="PROSITE-ProRule" id="PRU00282"/>
    </source>
</evidence>
<dbReference type="SUPFAM" id="SSF103506">
    <property type="entry name" value="Mitochondrial carrier"/>
    <property type="match status" value="1"/>
</dbReference>
<evidence type="ECO:0000313" key="12">
    <source>
        <dbReference type="Proteomes" id="UP000245946"/>
    </source>
</evidence>
<evidence type="ECO:0000256" key="1">
    <source>
        <dbReference type="ARBA" id="ARBA00004225"/>
    </source>
</evidence>
<dbReference type="Proteomes" id="UP000245946">
    <property type="component" value="Unassembled WGS sequence"/>
</dbReference>
<dbReference type="Gene3D" id="1.50.40.10">
    <property type="entry name" value="Mitochondrial carrier domain"/>
    <property type="match status" value="1"/>
</dbReference>
<dbReference type="FunFam" id="1.50.40.10:FF:000029">
    <property type="entry name" value="Solute carrier family 25 member 28"/>
    <property type="match status" value="1"/>
</dbReference>
<evidence type="ECO:0000313" key="11">
    <source>
        <dbReference type="EMBL" id="PWN99364.1"/>
    </source>
</evidence>
<dbReference type="PANTHER" id="PTHR45758:SF4">
    <property type="entry name" value="MITOFERRIN-1"/>
    <property type="match status" value="1"/>
</dbReference>